<feature type="region of interest" description="Disordered" evidence="1">
    <location>
        <begin position="38"/>
        <end position="78"/>
    </location>
</feature>
<evidence type="ECO:0000256" key="1">
    <source>
        <dbReference type="SAM" id="MobiDB-lite"/>
    </source>
</evidence>
<gene>
    <name evidence="2" type="ORF">O3P69_000171</name>
</gene>
<dbReference type="AlphaFoldDB" id="A0AAW0UY19"/>
<dbReference type="EMBL" id="JARAKH010000005">
    <property type="protein sequence ID" value="KAK8403926.1"/>
    <property type="molecule type" value="Genomic_DNA"/>
</dbReference>
<proteinExistence type="predicted"/>
<evidence type="ECO:0000313" key="3">
    <source>
        <dbReference type="Proteomes" id="UP001487740"/>
    </source>
</evidence>
<protein>
    <submittedName>
        <fullName evidence="2">Uncharacterized protein</fullName>
    </submittedName>
</protein>
<comment type="caution">
    <text evidence="2">The sequence shown here is derived from an EMBL/GenBank/DDBJ whole genome shotgun (WGS) entry which is preliminary data.</text>
</comment>
<organism evidence="2 3">
    <name type="scientific">Scylla paramamosain</name>
    <name type="common">Mud crab</name>
    <dbReference type="NCBI Taxonomy" id="85552"/>
    <lineage>
        <taxon>Eukaryota</taxon>
        <taxon>Metazoa</taxon>
        <taxon>Ecdysozoa</taxon>
        <taxon>Arthropoda</taxon>
        <taxon>Crustacea</taxon>
        <taxon>Multicrustacea</taxon>
        <taxon>Malacostraca</taxon>
        <taxon>Eumalacostraca</taxon>
        <taxon>Eucarida</taxon>
        <taxon>Decapoda</taxon>
        <taxon>Pleocyemata</taxon>
        <taxon>Brachyura</taxon>
        <taxon>Eubrachyura</taxon>
        <taxon>Portunoidea</taxon>
        <taxon>Portunidae</taxon>
        <taxon>Portuninae</taxon>
        <taxon>Scylla</taxon>
    </lineage>
</organism>
<keyword evidence="3" id="KW-1185">Reference proteome</keyword>
<evidence type="ECO:0000313" key="2">
    <source>
        <dbReference type="EMBL" id="KAK8403926.1"/>
    </source>
</evidence>
<accession>A0AAW0UY19</accession>
<reference evidence="2 3" key="1">
    <citation type="submission" date="2023-03" db="EMBL/GenBank/DDBJ databases">
        <title>High-quality genome of Scylla paramamosain provides insights in environmental adaptation.</title>
        <authorList>
            <person name="Zhang L."/>
        </authorList>
    </citation>
    <scope>NUCLEOTIDE SEQUENCE [LARGE SCALE GENOMIC DNA]</scope>
    <source>
        <strain evidence="2">LZ_2023a</strain>
        <tissue evidence="2">Muscle</tissue>
    </source>
</reference>
<feature type="compositionally biased region" description="Basic residues" evidence="1">
    <location>
        <begin position="60"/>
        <end position="71"/>
    </location>
</feature>
<name>A0AAW0UY19_SCYPA</name>
<sequence>MSTAGNTKMDPVCSRGVRSKAWGQDLSLATYRWGSELDAERATPRMPGLPTPTPNTSPARPRRHPLSRRHASAAQPVV</sequence>
<dbReference type="Proteomes" id="UP001487740">
    <property type="component" value="Unassembled WGS sequence"/>
</dbReference>